<dbReference type="OrthoDB" id="657365at2"/>
<dbReference type="Proteomes" id="UP000305848">
    <property type="component" value="Unassembled WGS sequence"/>
</dbReference>
<evidence type="ECO:0000313" key="4">
    <source>
        <dbReference type="Proteomes" id="UP000305848"/>
    </source>
</evidence>
<evidence type="ECO:0000259" key="2">
    <source>
        <dbReference type="Pfam" id="PF04773"/>
    </source>
</evidence>
<keyword evidence="1" id="KW-0812">Transmembrane</keyword>
<evidence type="ECO:0000313" key="3">
    <source>
        <dbReference type="EMBL" id="TKK71017.1"/>
    </source>
</evidence>
<feature type="domain" description="FecR protein" evidence="2">
    <location>
        <begin position="109"/>
        <end position="198"/>
    </location>
</feature>
<dbReference type="EMBL" id="SZQL01000002">
    <property type="protein sequence ID" value="TKK71017.1"/>
    <property type="molecule type" value="Genomic_DNA"/>
</dbReference>
<dbReference type="InterPro" id="IPR012373">
    <property type="entry name" value="Ferrdict_sens_TM"/>
</dbReference>
<dbReference type="Gene3D" id="3.55.50.30">
    <property type="match status" value="1"/>
</dbReference>
<dbReference type="PANTHER" id="PTHR30273:SF2">
    <property type="entry name" value="PROTEIN FECR"/>
    <property type="match status" value="1"/>
</dbReference>
<evidence type="ECO:0000256" key="1">
    <source>
        <dbReference type="SAM" id="Phobius"/>
    </source>
</evidence>
<dbReference type="PIRSF" id="PIRSF018266">
    <property type="entry name" value="FecR"/>
    <property type="match status" value="1"/>
</dbReference>
<reference evidence="3 4" key="1">
    <citation type="submission" date="2019-05" db="EMBL/GenBank/DDBJ databases">
        <title>Panacibacter sp. strain 17mud1-8 Genome sequencing and assembly.</title>
        <authorList>
            <person name="Chhetri G."/>
        </authorList>
    </citation>
    <scope>NUCLEOTIDE SEQUENCE [LARGE SCALE GENOMIC DNA]</scope>
    <source>
        <strain evidence="3 4">17mud1-8</strain>
    </source>
</reference>
<sequence>MHNKNRILQLLEKQNSTGLSAAEEAELDELTASGDEYLFSSDEEKEAIRQVIHHKVFAAIDISSSPIRRIRFSRKMYGYVAAACILAVVGILYWANATRQPGEVQIAAANAVLKSVLPDGSTIWLNKQSAVRYHEDFAEHRNIEITKGEVFFEVKKDAVHPFVVHAAAINTTVKGTSFSVKMLPRSGDVKVSVVTGRVAVSKAKDTLSVLLPHQRLKYHAGSKQFNRDSVSVAEANGWIDGDIVLEKASIAELADWLQTAYNISVINQTAGNTRYYYVHLSSTTSLDDAISILNLLVQQEHARFQLQGNTIILKPL</sequence>
<dbReference type="InterPro" id="IPR006860">
    <property type="entry name" value="FecR"/>
</dbReference>
<dbReference type="AlphaFoldDB" id="A0A4U3LB32"/>
<protein>
    <submittedName>
        <fullName evidence="3">DUF4974 domain-containing protein</fullName>
    </submittedName>
</protein>
<feature type="transmembrane region" description="Helical" evidence="1">
    <location>
        <begin position="76"/>
        <end position="95"/>
    </location>
</feature>
<proteinExistence type="predicted"/>
<gene>
    <name evidence="3" type="ORF">FC093_04905</name>
</gene>
<dbReference type="RefSeq" id="WP_137260616.1">
    <property type="nucleotide sequence ID" value="NZ_SZQL01000002.1"/>
</dbReference>
<dbReference type="PANTHER" id="PTHR30273">
    <property type="entry name" value="PERIPLASMIC SIGNAL SENSOR AND SIGMA FACTOR ACTIVATOR FECR-RELATED"/>
    <property type="match status" value="1"/>
</dbReference>
<organism evidence="3 4">
    <name type="scientific">Ilyomonas limi</name>
    <dbReference type="NCBI Taxonomy" id="2575867"/>
    <lineage>
        <taxon>Bacteria</taxon>
        <taxon>Pseudomonadati</taxon>
        <taxon>Bacteroidota</taxon>
        <taxon>Chitinophagia</taxon>
        <taxon>Chitinophagales</taxon>
        <taxon>Chitinophagaceae</taxon>
        <taxon>Ilyomonas</taxon>
    </lineage>
</organism>
<dbReference type="GO" id="GO:0016989">
    <property type="term" value="F:sigma factor antagonist activity"/>
    <property type="evidence" value="ECO:0007669"/>
    <property type="project" value="TreeGrafter"/>
</dbReference>
<comment type="caution">
    <text evidence="3">The sequence shown here is derived from an EMBL/GenBank/DDBJ whole genome shotgun (WGS) entry which is preliminary data.</text>
</comment>
<keyword evidence="4" id="KW-1185">Reference proteome</keyword>
<dbReference type="Gene3D" id="2.60.120.1440">
    <property type="match status" value="1"/>
</dbReference>
<dbReference type="Pfam" id="PF04773">
    <property type="entry name" value="FecR"/>
    <property type="match status" value="1"/>
</dbReference>
<accession>A0A4U3LB32</accession>
<keyword evidence="1" id="KW-1133">Transmembrane helix</keyword>
<name>A0A4U3LB32_9BACT</name>
<keyword evidence="1" id="KW-0472">Membrane</keyword>